<dbReference type="KEGG" id="afla:FHG64_09320"/>
<gene>
    <name evidence="1" type="ORF">FHG64_09320</name>
</gene>
<protein>
    <submittedName>
        <fullName evidence="1">Uncharacterized protein</fullName>
    </submittedName>
</protein>
<dbReference type="EMBL" id="CP040812">
    <property type="protein sequence ID" value="QCY69578.1"/>
    <property type="molecule type" value="Genomic_DNA"/>
</dbReference>
<dbReference type="AlphaFoldDB" id="A0A5B7X4E3"/>
<reference evidence="1 2" key="1">
    <citation type="submission" date="2019-06" db="EMBL/GenBank/DDBJ databases">
        <title>Complete genome sequence of Antarcticibacterium flavum KCTC 52984T from an Antarctic marine sediment.</title>
        <authorList>
            <person name="Lee Y.M."/>
            <person name="Shin S.C."/>
        </authorList>
    </citation>
    <scope>NUCLEOTIDE SEQUENCE [LARGE SCALE GENOMIC DNA]</scope>
    <source>
        <strain evidence="1 2">KCTC 52984</strain>
    </source>
</reference>
<dbReference type="RefSeq" id="WP_139066145.1">
    <property type="nucleotide sequence ID" value="NZ_CP040812.1"/>
</dbReference>
<name>A0A5B7X4E3_9FLAO</name>
<proteinExistence type="predicted"/>
<dbReference type="Proteomes" id="UP000309016">
    <property type="component" value="Chromosome"/>
</dbReference>
<dbReference type="OrthoDB" id="1364277at2"/>
<sequence>MKNLLPYIGLVFTLVLFSSCAGNKGLQEKAPAQFQPAYFTTNAASVQLFIPVSSIQTERVELNSVYFRGRKAPLEVHPERPGVYMANFDTGKRDIIMHEDPKKEYGNKVPEVHEKPPFDLDEDEALIVFTENNSTKFYKITGIEQR</sequence>
<dbReference type="PROSITE" id="PS51257">
    <property type="entry name" value="PROKAR_LIPOPROTEIN"/>
    <property type="match status" value="1"/>
</dbReference>
<accession>A0A5B7X4E3</accession>
<organism evidence="1 2">
    <name type="scientific">Antarcticibacterium flavum</name>
    <dbReference type="NCBI Taxonomy" id="2058175"/>
    <lineage>
        <taxon>Bacteria</taxon>
        <taxon>Pseudomonadati</taxon>
        <taxon>Bacteroidota</taxon>
        <taxon>Flavobacteriia</taxon>
        <taxon>Flavobacteriales</taxon>
        <taxon>Flavobacteriaceae</taxon>
        <taxon>Antarcticibacterium</taxon>
    </lineage>
</organism>
<evidence type="ECO:0000313" key="1">
    <source>
        <dbReference type="EMBL" id="QCY69578.1"/>
    </source>
</evidence>
<keyword evidence="2" id="KW-1185">Reference proteome</keyword>
<evidence type="ECO:0000313" key="2">
    <source>
        <dbReference type="Proteomes" id="UP000309016"/>
    </source>
</evidence>